<evidence type="ECO:0000259" key="8">
    <source>
        <dbReference type="Pfam" id="PF00241"/>
    </source>
</evidence>
<reference evidence="9" key="1">
    <citation type="submission" date="2018-12" db="EMBL/GenBank/DDBJ databases">
        <authorList>
            <person name="Syme R.A."/>
            <person name="Farfan-Caceres L."/>
            <person name="Lichtenzveig J."/>
        </authorList>
    </citation>
    <scope>NUCLEOTIDE SEQUENCE</scope>
    <source>
        <strain evidence="9">Al4</strain>
    </source>
</reference>
<comment type="subcellular location">
    <subcellularLocation>
        <location evidence="1">Cytoplasm</location>
        <location evidence="1">Cytoskeleton</location>
    </subcellularLocation>
</comment>
<comment type="subunit">
    <text evidence="7">Interacts with G-actin; ADP-actin form.</text>
</comment>
<keyword evidence="10" id="KW-1185">Reference proteome</keyword>
<keyword evidence="5" id="KW-0009">Actin-binding</keyword>
<dbReference type="OrthoDB" id="10006997at2759"/>
<protein>
    <recommendedName>
        <fullName evidence="8">ADF-H domain-containing protein</fullName>
    </recommendedName>
</protein>
<dbReference type="GO" id="GO:0051016">
    <property type="term" value="P:barbed-end actin filament capping"/>
    <property type="evidence" value="ECO:0007669"/>
    <property type="project" value="TreeGrafter"/>
</dbReference>
<accession>A0A8H7MFY6</accession>
<evidence type="ECO:0000313" key="9">
    <source>
        <dbReference type="EMBL" id="KAF9691762.1"/>
    </source>
</evidence>
<dbReference type="GO" id="GO:0051015">
    <property type="term" value="F:actin filament binding"/>
    <property type="evidence" value="ECO:0007669"/>
    <property type="project" value="TreeGrafter"/>
</dbReference>
<evidence type="ECO:0000256" key="5">
    <source>
        <dbReference type="ARBA" id="ARBA00023203"/>
    </source>
</evidence>
<dbReference type="SUPFAM" id="SSF55753">
    <property type="entry name" value="Actin depolymerizing proteins"/>
    <property type="match status" value="2"/>
</dbReference>
<sequence>MLEDNLIIPLAVQEAFTAFISDNTQLALPLSLENKALQASSPVYLKDAKGSFQNDLNLLEDILNPKTPIYLLLRRNKAIFAITFVPYRAPEAQRDKYLHQRHNLVNSLGAEHFKTSFVCKEIGELVDARSWVERDEHQQNSEREEHTDACKEIEKDAGYQKNKCRLCDRRMKNKITDDAMEALKKLQNTGDCVQISLDSDLVLALDFQTSSLRPELVPSRLPTTYPTFTFYRHANTLLYFIFHSPDSASVQQRMKHTMAIPGLVNLHAQDSGVHVDQKIEIHDPEDLVFGERDDRVGRFRSMYLRGEWKGTESQYEALDRDGEFYNDVR</sequence>
<dbReference type="GO" id="GO:0003785">
    <property type="term" value="F:actin monomer binding"/>
    <property type="evidence" value="ECO:0007669"/>
    <property type="project" value="TreeGrafter"/>
</dbReference>
<evidence type="ECO:0000256" key="2">
    <source>
        <dbReference type="ARBA" id="ARBA00009557"/>
    </source>
</evidence>
<proteinExistence type="inferred from homology"/>
<comment type="similarity">
    <text evidence="2">Belongs to the actin-binding proteins ADF family. Twinfilin subfamily.</text>
</comment>
<evidence type="ECO:0000256" key="4">
    <source>
        <dbReference type="ARBA" id="ARBA00022737"/>
    </source>
</evidence>
<dbReference type="Pfam" id="PF00241">
    <property type="entry name" value="Cofilin_ADF"/>
    <property type="match status" value="1"/>
</dbReference>
<dbReference type="GO" id="GO:0005737">
    <property type="term" value="C:cytoplasm"/>
    <property type="evidence" value="ECO:0007669"/>
    <property type="project" value="TreeGrafter"/>
</dbReference>
<keyword evidence="3" id="KW-0963">Cytoplasm</keyword>
<dbReference type="PANTHER" id="PTHR13759:SF1">
    <property type="entry name" value="TWINFILIN"/>
    <property type="match status" value="1"/>
</dbReference>
<dbReference type="InterPro" id="IPR002108">
    <property type="entry name" value="ADF-H"/>
</dbReference>
<dbReference type="AlphaFoldDB" id="A0A8H7MFY6"/>
<organism evidence="9 10">
    <name type="scientific">Ascochyta lentis</name>
    <dbReference type="NCBI Taxonomy" id="205686"/>
    <lineage>
        <taxon>Eukaryota</taxon>
        <taxon>Fungi</taxon>
        <taxon>Dikarya</taxon>
        <taxon>Ascomycota</taxon>
        <taxon>Pezizomycotina</taxon>
        <taxon>Dothideomycetes</taxon>
        <taxon>Pleosporomycetidae</taxon>
        <taxon>Pleosporales</taxon>
        <taxon>Pleosporineae</taxon>
        <taxon>Didymellaceae</taxon>
        <taxon>Ascochyta</taxon>
    </lineage>
</organism>
<dbReference type="InterPro" id="IPR029006">
    <property type="entry name" value="ADF-H/Gelsolin-like_dom_sf"/>
</dbReference>
<keyword evidence="4" id="KW-0677">Repeat</keyword>
<dbReference type="PANTHER" id="PTHR13759">
    <property type="entry name" value="TWINFILIN"/>
    <property type="match status" value="1"/>
</dbReference>
<dbReference type="EMBL" id="RZGK01000020">
    <property type="protein sequence ID" value="KAF9691762.1"/>
    <property type="molecule type" value="Genomic_DNA"/>
</dbReference>
<comment type="caution">
    <text evidence="9">The sequence shown here is derived from an EMBL/GenBank/DDBJ whole genome shotgun (WGS) entry which is preliminary data.</text>
</comment>
<evidence type="ECO:0000256" key="1">
    <source>
        <dbReference type="ARBA" id="ARBA00004245"/>
    </source>
</evidence>
<feature type="domain" description="ADF-H" evidence="8">
    <location>
        <begin position="174"/>
        <end position="287"/>
    </location>
</feature>
<gene>
    <name evidence="9" type="ORF">EKO04_010409</name>
</gene>
<dbReference type="Proteomes" id="UP000651452">
    <property type="component" value="Unassembled WGS sequence"/>
</dbReference>
<evidence type="ECO:0000256" key="7">
    <source>
        <dbReference type="ARBA" id="ARBA00038532"/>
    </source>
</evidence>
<name>A0A8H7MFY6_9PLEO</name>
<dbReference type="InterPro" id="IPR028458">
    <property type="entry name" value="Twinfilin"/>
</dbReference>
<evidence type="ECO:0000256" key="6">
    <source>
        <dbReference type="ARBA" id="ARBA00023212"/>
    </source>
</evidence>
<dbReference type="GO" id="GO:0005884">
    <property type="term" value="C:actin filament"/>
    <property type="evidence" value="ECO:0007669"/>
    <property type="project" value="TreeGrafter"/>
</dbReference>
<evidence type="ECO:0000256" key="3">
    <source>
        <dbReference type="ARBA" id="ARBA00022490"/>
    </source>
</evidence>
<reference evidence="9" key="2">
    <citation type="submission" date="2020-09" db="EMBL/GenBank/DDBJ databases">
        <title>Reference genome assembly for Australian Ascochyta lentis isolate Al4.</title>
        <authorList>
            <person name="Lee R.C."/>
            <person name="Farfan-Caceres L.M."/>
            <person name="Debler J.W."/>
            <person name="Williams A.H."/>
            <person name="Henares B.M."/>
        </authorList>
    </citation>
    <scope>NUCLEOTIDE SEQUENCE</scope>
    <source>
        <strain evidence="9">Al4</strain>
    </source>
</reference>
<dbReference type="Gene3D" id="3.40.20.10">
    <property type="entry name" value="Severin"/>
    <property type="match status" value="2"/>
</dbReference>
<keyword evidence="6" id="KW-0206">Cytoskeleton</keyword>
<evidence type="ECO:0000313" key="10">
    <source>
        <dbReference type="Proteomes" id="UP000651452"/>
    </source>
</evidence>
<dbReference type="GO" id="GO:0030042">
    <property type="term" value="P:actin filament depolymerization"/>
    <property type="evidence" value="ECO:0007669"/>
    <property type="project" value="TreeGrafter"/>
</dbReference>